<reference evidence="1" key="2">
    <citation type="submission" date="2013-11" db="EMBL/GenBank/DDBJ databases">
        <title>Draft genome sequence of Anaerostipes caccae (DSM 14662).</title>
        <authorList>
            <person name="Sudarsanam P."/>
            <person name="Ley R."/>
            <person name="Guruge J."/>
            <person name="Turnbaugh P.J."/>
            <person name="Mahowald M."/>
            <person name="Liep D."/>
            <person name="Gordon J."/>
        </authorList>
    </citation>
    <scope>NUCLEOTIDE SEQUENCE</scope>
    <source>
        <strain evidence="1">DSM 14662</strain>
    </source>
</reference>
<name>B0MAG7_ANACD</name>
<organism evidence="1 2">
    <name type="scientific">Anaerostipes caccae (strain DSM 14662 / CCUG 47493 / JCM 13470 / NCIMB 13811 / L1-92)</name>
    <dbReference type="NCBI Taxonomy" id="411490"/>
    <lineage>
        <taxon>Bacteria</taxon>
        <taxon>Bacillati</taxon>
        <taxon>Bacillota</taxon>
        <taxon>Clostridia</taxon>
        <taxon>Lachnospirales</taxon>
        <taxon>Lachnospiraceae</taxon>
        <taxon>Anaerostipes</taxon>
    </lineage>
</organism>
<dbReference type="STRING" id="411490.ANACAC_00542"/>
<dbReference type="EMBL" id="ABAX03000004">
    <property type="protein sequence ID" value="EDR98841.1"/>
    <property type="molecule type" value="Genomic_DNA"/>
</dbReference>
<keyword evidence="2" id="KW-1185">Reference proteome</keyword>
<protein>
    <submittedName>
        <fullName evidence="1">Uncharacterized protein</fullName>
    </submittedName>
</protein>
<dbReference type="HOGENOM" id="CLU_2950081_0_0_9"/>
<dbReference type="AlphaFoldDB" id="B0MAG7"/>
<proteinExistence type="predicted"/>
<accession>B0MAG7</accession>
<dbReference type="Proteomes" id="UP000004935">
    <property type="component" value="Unassembled WGS sequence"/>
</dbReference>
<evidence type="ECO:0000313" key="2">
    <source>
        <dbReference type="Proteomes" id="UP000004935"/>
    </source>
</evidence>
<evidence type="ECO:0000313" key="1">
    <source>
        <dbReference type="EMBL" id="EDR98841.1"/>
    </source>
</evidence>
<reference evidence="1" key="1">
    <citation type="submission" date="2007-11" db="EMBL/GenBank/DDBJ databases">
        <authorList>
            <person name="Fulton L."/>
            <person name="Clifton S."/>
            <person name="Fulton B."/>
            <person name="Xu J."/>
            <person name="Minx P."/>
            <person name="Pepin K.H."/>
            <person name="Johnson M."/>
            <person name="Thiruvilangam P."/>
            <person name="Bhonagiri V."/>
            <person name="Nash W.E."/>
            <person name="Mardis E.R."/>
            <person name="Wilson R.K."/>
        </authorList>
    </citation>
    <scope>NUCLEOTIDE SEQUENCE [LARGE SCALE GENOMIC DNA]</scope>
    <source>
        <strain evidence="1">DSM 14662</strain>
    </source>
</reference>
<sequence>METLKQRFLFDTYSDILILSGIKPMKGASAVNFIIAELLVFRCGVKDSSKNLQTHINEI</sequence>
<gene>
    <name evidence="1" type="ORF">ANACAC_00542</name>
</gene>
<comment type="caution">
    <text evidence="1">The sequence shown here is derived from an EMBL/GenBank/DDBJ whole genome shotgun (WGS) entry which is preliminary data.</text>
</comment>